<gene>
    <name evidence="5" type="ORF">M3202_09405</name>
</gene>
<dbReference type="PROSITE" id="PS50949">
    <property type="entry name" value="HTH_GNTR"/>
    <property type="match status" value="1"/>
</dbReference>
<dbReference type="CDD" id="cd07377">
    <property type="entry name" value="WHTH_GntR"/>
    <property type="match status" value="1"/>
</dbReference>
<dbReference type="Gene3D" id="1.10.10.10">
    <property type="entry name" value="Winged helix-like DNA-binding domain superfamily/Winged helix DNA-binding domain"/>
    <property type="match status" value="1"/>
</dbReference>
<name>A0A9X2DQ19_9BACI</name>
<dbReference type="SUPFAM" id="SSF46785">
    <property type="entry name" value="Winged helix' DNA-binding domain"/>
    <property type="match status" value="1"/>
</dbReference>
<dbReference type="InterPro" id="IPR011711">
    <property type="entry name" value="GntR_C"/>
</dbReference>
<evidence type="ECO:0000259" key="4">
    <source>
        <dbReference type="PROSITE" id="PS50949"/>
    </source>
</evidence>
<protein>
    <submittedName>
        <fullName evidence="5">GntR family transcriptional regulator</fullName>
    </submittedName>
</protein>
<keyword evidence="3" id="KW-0804">Transcription</keyword>
<sequence>MPDNDPLQNTSLSHQIAEKITNQIMSGELQPGEKIIEANYAKEFGTSRAPIRESLYLLATDGLIERIPRRGAVVKGYSEMEVYDLLELRMMLEGLAMKRLADLEQKQPTIKKMEDTIKEMDALDSRDDKAYALLNQTFHLYLIEMSGSKTIKDMYTRLSRQLLVLQRMSFLEEAHVRKSIEEHKVILDLIKKGLVEEARVILDMHNQGIISRIEQKIFPHKK</sequence>
<dbReference type="Pfam" id="PF07729">
    <property type="entry name" value="FCD"/>
    <property type="match status" value="1"/>
</dbReference>
<dbReference type="SMART" id="SM00345">
    <property type="entry name" value="HTH_GNTR"/>
    <property type="match status" value="1"/>
</dbReference>
<evidence type="ECO:0000256" key="1">
    <source>
        <dbReference type="ARBA" id="ARBA00023015"/>
    </source>
</evidence>
<dbReference type="InterPro" id="IPR036390">
    <property type="entry name" value="WH_DNA-bd_sf"/>
</dbReference>
<dbReference type="PANTHER" id="PTHR43537:SF45">
    <property type="entry name" value="GNTR FAMILY REGULATORY PROTEIN"/>
    <property type="match status" value="1"/>
</dbReference>
<organism evidence="5 6">
    <name type="scientific">Halalkalibacter oceani</name>
    <dbReference type="NCBI Taxonomy" id="1653776"/>
    <lineage>
        <taxon>Bacteria</taxon>
        <taxon>Bacillati</taxon>
        <taxon>Bacillota</taxon>
        <taxon>Bacilli</taxon>
        <taxon>Bacillales</taxon>
        <taxon>Bacillaceae</taxon>
        <taxon>Halalkalibacter</taxon>
    </lineage>
</organism>
<dbReference type="EMBL" id="JAMBOL010000006">
    <property type="protein sequence ID" value="MCM3714302.1"/>
    <property type="molecule type" value="Genomic_DNA"/>
</dbReference>
<dbReference type="SUPFAM" id="SSF48008">
    <property type="entry name" value="GntR ligand-binding domain-like"/>
    <property type="match status" value="1"/>
</dbReference>
<dbReference type="Proteomes" id="UP001139179">
    <property type="component" value="Unassembled WGS sequence"/>
</dbReference>
<keyword evidence="6" id="KW-1185">Reference proteome</keyword>
<evidence type="ECO:0000313" key="5">
    <source>
        <dbReference type="EMBL" id="MCM3714302.1"/>
    </source>
</evidence>
<comment type="caution">
    <text evidence="5">The sequence shown here is derived from an EMBL/GenBank/DDBJ whole genome shotgun (WGS) entry which is preliminary data.</text>
</comment>
<evidence type="ECO:0000256" key="3">
    <source>
        <dbReference type="ARBA" id="ARBA00023163"/>
    </source>
</evidence>
<dbReference type="PANTHER" id="PTHR43537">
    <property type="entry name" value="TRANSCRIPTIONAL REGULATOR, GNTR FAMILY"/>
    <property type="match status" value="1"/>
</dbReference>
<dbReference type="Gene3D" id="1.20.120.530">
    <property type="entry name" value="GntR ligand-binding domain-like"/>
    <property type="match status" value="1"/>
</dbReference>
<dbReference type="GO" id="GO:0003677">
    <property type="term" value="F:DNA binding"/>
    <property type="evidence" value="ECO:0007669"/>
    <property type="project" value="UniProtKB-KW"/>
</dbReference>
<feature type="domain" description="HTH gntR-type" evidence="4">
    <location>
        <begin position="10"/>
        <end position="77"/>
    </location>
</feature>
<proteinExistence type="predicted"/>
<dbReference type="Pfam" id="PF00392">
    <property type="entry name" value="GntR"/>
    <property type="match status" value="1"/>
</dbReference>
<dbReference type="InterPro" id="IPR036388">
    <property type="entry name" value="WH-like_DNA-bd_sf"/>
</dbReference>
<evidence type="ECO:0000256" key="2">
    <source>
        <dbReference type="ARBA" id="ARBA00023125"/>
    </source>
</evidence>
<keyword evidence="1" id="KW-0805">Transcription regulation</keyword>
<dbReference type="SMART" id="SM00895">
    <property type="entry name" value="FCD"/>
    <property type="match status" value="1"/>
</dbReference>
<dbReference type="RefSeq" id="WP_251223092.1">
    <property type="nucleotide sequence ID" value="NZ_JAMBOL010000006.1"/>
</dbReference>
<reference evidence="5" key="1">
    <citation type="submission" date="2022-05" db="EMBL/GenBank/DDBJ databases">
        <title>Comparative Genomics of Spacecraft Associated Microbes.</title>
        <authorList>
            <person name="Tran M.T."/>
            <person name="Wright A."/>
            <person name="Seuylemezian A."/>
            <person name="Eisen J."/>
            <person name="Coil D."/>
        </authorList>
    </citation>
    <scope>NUCLEOTIDE SEQUENCE</scope>
    <source>
        <strain evidence="5">214.1.1</strain>
    </source>
</reference>
<accession>A0A9X2DQ19</accession>
<dbReference type="InterPro" id="IPR000524">
    <property type="entry name" value="Tscrpt_reg_HTH_GntR"/>
</dbReference>
<evidence type="ECO:0000313" key="6">
    <source>
        <dbReference type="Proteomes" id="UP001139179"/>
    </source>
</evidence>
<keyword evidence="2" id="KW-0238">DNA-binding</keyword>
<dbReference type="AlphaFoldDB" id="A0A9X2DQ19"/>
<dbReference type="InterPro" id="IPR008920">
    <property type="entry name" value="TF_FadR/GntR_C"/>
</dbReference>
<dbReference type="GO" id="GO:0003700">
    <property type="term" value="F:DNA-binding transcription factor activity"/>
    <property type="evidence" value="ECO:0007669"/>
    <property type="project" value="InterPro"/>
</dbReference>